<dbReference type="Pfam" id="PF00078">
    <property type="entry name" value="RVT_1"/>
    <property type="match status" value="1"/>
</dbReference>
<gene>
    <name evidence="2" type="ORF">MEUPH1_LOCUS16587</name>
</gene>
<dbReference type="AlphaFoldDB" id="A0AAV0WZQ6"/>
<accession>A0AAV0WZQ6</accession>
<feature type="domain" description="Reverse transcriptase" evidence="1">
    <location>
        <begin position="248"/>
        <end position="392"/>
    </location>
</feature>
<evidence type="ECO:0000259" key="1">
    <source>
        <dbReference type="Pfam" id="PF00078"/>
    </source>
</evidence>
<evidence type="ECO:0000313" key="3">
    <source>
        <dbReference type="Proteomes" id="UP001160148"/>
    </source>
</evidence>
<name>A0AAV0WZQ6_9HEMI</name>
<dbReference type="InterPro" id="IPR043128">
    <property type="entry name" value="Rev_trsase/Diguanyl_cyclase"/>
</dbReference>
<dbReference type="EMBL" id="CARXXK010000003">
    <property type="protein sequence ID" value="CAI6361402.1"/>
    <property type="molecule type" value="Genomic_DNA"/>
</dbReference>
<dbReference type="PANTHER" id="PTHR47331">
    <property type="entry name" value="PHD-TYPE DOMAIN-CONTAINING PROTEIN"/>
    <property type="match status" value="1"/>
</dbReference>
<protein>
    <recommendedName>
        <fullName evidence="1">Reverse transcriptase domain-containing protein</fullName>
    </recommendedName>
</protein>
<organism evidence="2 3">
    <name type="scientific">Macrosiphum euphorbiae</name>
    <name type="common">potato aphid</name>
    <dbReference type="NCBI Taxonomy" id="13131"/>
    <lineage>
        <taxon>Eukaryota</taxon>
        <taxon>Metazoa</taxon>
        <taxon>Ecdysozoa</taxon>
        <taxon>Arthropoda</taxon>
        <taxon>Hexapoda</taxon>
        <taxon>Insecta</taxon>
        <taxon>Pterygota</taxon>
        <taxon>Neoptera</taxon>
        <taxon>Paraneoptera</taxon>
        <taxon>Hemiptera</taxon>
        <taxon>Sternorrhyncha</taxon>
        <taxon>Aphidomorpha</taxon>
        <taxon>Aphidoidea</taxon>
        <taxon>Aphididae</taxon>
        <taxon>Macrosiphini</taxon>
        <taxon>Macrosiphum</taxon>
    </lineage>
</organism>
<comment type="caution">
    <text evidence="2">The sequence shown here is derived from an EMBL/GenBank/DDBJ whole genome shotgun (WGS) entry which is preliminary data.</text>
</comment>
<proteinExistence type="predicted"/>
<dbReference type="PANTHER" id="PTHR47331:SF1">
    <property type="entry name" value="GAG-LIKE PROTEIN"/>
    <property type="match status" value="1"/>
</dbReference>
<dbReference type="GO" id="GO:0071897">
    <property type="term" value="P:DNA biosynthetic process"/>
    <property type="evidence" value="ECO:0007669"/>
    <property type="project" value="UniProtKB-ARBA"/>
</dbReference>
<sequence>MFFVPKITGDLPARRVSKSKVKLEKITLADPSYNVPQKIDILIGARHFYDIVGAQQYKPDANGPVYRESKFGYIISGLTSNDTNIKNTISCYASNSHENIHENKYESLENVIQQFWRIEDYGQNKPYTMEEQTCEQHFKQNVSRSESGRFVVHLPFRGNVSKLGKSYDIAKRRLFAIERRFIKNPSLKGDYVKFMAKYEKLNHMTQNMDNEEIELPGRMCYLAHHCVQNENSLTTKLRVVFDASTKTESGFSLNDVLQKGPSIQEELIHILARFRTHNFVVTADIKKMYRQIQVCKKHRDYQRILWRENVNDPIKIYRLNTVTYGTVPASYLATACLQRLSEIGQGQYPTVAPLIARDFYMDDFISGAATKEDAIEIRNALIKLMSTAKLELGKWASNDSI</sequence>
<dbReference type="Proteomes" id="UP001160148">
    <property type="component" value="Unassembled WGS sequence"/>
</dbReference>
<reference evidence="2 3" key="1">
    <citation type="submission" date="2023-01" db="EMBL/GenBank/DDBJ databases">
        <authorList>
            <person name="Whitehead M."/>
        </authorList>
    </citation>
    <scope>NUCLEOTIDE SEQUENCE [LARGE SCALE GENOMIC DNA]</scope>
</reference>
<dbReference type="InterPro" id="IPR000477">
    <property type="entry name" value="RT_dom"/>
</dbReference>
<dbReference type="Gene3D" id="3.30.70.270">
    <property type="match status" value="1"/>
</dbReference>
<dbReference type="SUPFAM" id="SSF56672">
    <property type="entry name" value="DNA/RNA polymerases"/>
    <property type="match status" value="1"/>
</dbReference>
<keyword evidence="3" id="KW-1185">Reference proteome</keyword>
<evidence type="ECO:0000313" key="2">
    <source>
        <dbReference type="EMBL" id="CAI6361402.1"/>
    </source>
</evidence>
<dbReference type="InterPro" id="IPR043502">
    <property type="entry name" value="DNA/RNA_pol_sf"/>
</dbReference>
<dbReference type="Gene3D" id="3.10.10.10">
    <property type="entry name" value="HIV Type 1 Reverse Transcriptase, subunit A, domain 1"/>
    <property type="match status" value="1"/>
</dbReference>